<dbReference type="Proteomes" id="UP001158045">
    <property type="component" value="Unassembled WGS sequence"/>
</dbReference>
<reference evidence="1 2" key="1">
    <citation type="submission" date="2023-04" db="EMBL/GenBank/DDBJ databases">
        <title>Fusibacter bizertensis strain WBS, isolated from littoral bottom sediments of the Arctic seas - biochemical and genomic analysis.</title>
        <authorList>
            <person name="Brioukhanov A.L."/>
        </authorList>
    </citation>
    <scope>NUCLEOTIDE SEQUENCE [LARGE SCALE GENOMIC DNA]</scope>
    <source>
        <strain evidence="1 2">WBS</strain>
    </source>
</reference>
<dbReference type="RefSeq" id="WP_281094183.1">
    <property type="nucleotide sequence ID" value="NZ_JARYZI010000005.1"/>
</dbReference>
<protein>
    <submittedName>
        <fullName evidence="1">SIMPL domain-containing protein</fullName>
    </submittedName>
</protein>
<dbReference type="InterPro" id="IPR007497">
    <property type="entry name" value="SIMPL/DUF541"/>
</dbReference>
<name>A0ABT6ND74_9FIRM</name>
<keyword evidence="2" id="KW-1185">Reference proteome</keyword>
<dbReference type="InterPro" id="IPR052022">
    <property type="entry name" value="26kDa_periplasmic_antigen"/>
</dbReference>
<dbReference type="PANTHER" id="PTHR34387:SF2">
    <property type="entry name" value="SLR1258 PROTEIN"/>
    <property type="match status" value="1"/>
</dbReference>
<gene>
    <name evidence="1" type="ORF">QE109_09295</name>
</gene>
<accession>A0ABT6ND74</accession>
<dbReference type="PANTHER" id="PTHR34387">
    <property type="entry name" value="SLR1258 PROTEIN"/>
    <property type="match status" value="1"/>
</dbReference>
<dbReference type="Gene3D" id="3.30.110.170">
    <property type="entry name" value="Protein of unknown function (DUF541), domain 1"/>
    <property type="match status" value="1"/>
</dbReference>
<sequence>MKNKLLVGISALLVLVMAFGVFTLNAPNNISMADVNDTNTRLVTVNGEGKIVVTPDLAYIDLGVQTKNADASIAQQENAKLMTEVIKAIKAAGIDADDIKTTGYNLYQTYDYSADKQSDPYYVASNIVNVKIKDISKVGTIIDAASNAGANNVNNIRFTVSDDSQYYQEALKLAMTNAKGKATAIMSTFNKTPDMPYSVSEVSYGGTMYYDYSPAKALSESAVSTPIESGEITITANVSVGYDY</sequence>
<organism evidence="1 2">
    <name type="scientific">Fusibacter bizertensis</name>
    <dbReference type="NCBI Taxonomy" id="1488331"/>
    <lineage>
        <taxon>Bacteria</taxon>
        <taxon>Bacillati</taxon>
        <taxon>Bacillota</taxon>
        <taxon>Clostridia</taxon>
        <taxon>Eubacteriales</taxon>
        <taxon>Eubacteriales Family XII. Incertae Sedis</taxon>
        <taxon>Fusibacter</taxon>
    </lineage>
</organism>
<dbReference type="Gene3D" id="3.30.70.2970">
    <property type="entry name" value="Protein of unknown function (DUF541), domain 2"/>
    <property type="match status" value="1"/>
</dbReference>
<dbReference type="EMBL" id="JARYZI010000005">
    <property type="protein sequence ID" value="MDH8678341.1"/>
    <property type="molecule type" value="Genomic_DNA"/>
</dbReference>
<evidence type="ECO:0000313" key="1">
    <source>
        <dbReference type="EMBL" id="MDH8678341.1"/>
    </source>
</evidence>
<evidence type="ECO:0000313" key="2">
    <source>
        <dbReference type="Proteomes" id="UP001158045"/>
    </source>
</evidence>
<dbReference type="Pfam" id="PF04402">
    <property type="entry name" value="SIMPL"/>
    <property type="match status" value="1"/>
</dbReference>
<comment type="caution">
    <text evidence="1">The sequence shown here is derived from an EMBL/GenBank/DDBJ whole genome shotgun (WGS) entry which is preliminary data.</text>
</comment>
<proteinExistence type="predicted"/>